<evidence type="ECO:0000256" key="4">
    <source>
        <dbReference type="SAM" id="MobiDB-lite"/>
    </source>
</evidence>
<sequence>MSQRVLAIVSAIALTLVAAPAFAEPASPPAPPINWQPCAEKPEVECGAVEVPVDWSKPNGETLQMAVARRKATSPEQRIGSLIYLEGGPGVSGVSTVLDAAPFSPEITSRFDVVGFDARGAAGSAGVRCDAGLLENMPEFVPDGTAEQFDSLRGYVEQLGNSCRQHSGALLDNLDTGSVANDVDVLRAGLGEERVSLFGFSYGTLTGQMYAERFPHRVRALLLDSVVDHSLDTEELVTTGAVSAEDSFNEFVKWCAETRSCALHGEDVTALFDTLYERAKRGELNRPGSNEKMTPTALSEIMTRGAYGPVWPSMAARLKSLRDEGYADVAARDVDERNAIPDETALFCADWNTRIDSARRFQQLWDAQAQAASQLRYSMFWKFASLCASWPAESKNPQHEPRLSGPAPVLIMNALHDPTSGYNWATEVDRQIESAELLTYDGWGHGVYDRSQCTVRAADRYLIDLTVPKPGAHCSAVPPEQQGGAPTQLAIGH</sequence>
<dbReference type="InterPro" id="IPR051601">
    <property type="entry name" value="Serine_prot/Carboxylest_S33"/>
</dbReference>
<keyword evidence="2 5" id="KW-0732">Signal</keyword>
<feature type="chain" id="PRO_5020652202" evidence="5">
    <location>
        <begin position="24"/>
        <end position="493"/>
    </location>
</feature>
<dbReference type="RefSeq" id="WP_132674135.1">
    <property type="nucleotide sequence ID" value="NZ_SMKS01000016.1"/>
</dbReference>
<accession>A0A4V2YB72</accession>
<comment type="similarity">
    <text evidence="1">Belongs to the peptidase S33 family.</text>
</comment>
<protein>
    <submittedName>
        <fullName evidence="7">Alpha/beta hydrolase</fullName>
    </submittedName>
</protein>
<dbReference type="EMBL" id="SMKS01000016">
    <property type="protein sequence ID" value="TDD06486.1"/>
    <property type="molecule type" value="Genomic_DNA"/>
</dbReference>
<keyword evidence="8" id="KW-1185">Reference proteome</keyword>
<evidence type="ECO:0000256" key="5">
    <source>
        <dbReference type="SAM" id="SignalP"/>
    </source>
</evidence>
<organism evidence="7 8">
    <name type="scientific">Saccharopolyspora terrae</name>
    <dbReference type="NCBI Taxonomy" id="2530384"/>
    <lineage>
        <taxon>Bacteria</taxon>
        <taxon>Bacillati</taxon>
        <taxon>Actinomycetota</taxon>
        <taxon>Actinomycetes</taxon>
        <taxon>Pseudonocardiales</taxon>
        <taxon>Pseudonocardiaceae</taxon>
        <taxon>Saccharopolyspora</taxon>
    </lineage>
</organism>
<evidence type="ECO:0000256" key="2">
    <source>
        <dbReference type="ARBA" id="ARBA00022729"/>
    </source>
</evidence>
<feature type="domain" description="Peptidase S33 tripeptidyl aminopeptidase-like C-terminal" evidence="6">
    <location>
        <begin position="380"/>
        <end position="474"/>
    </location>
</feature>
<dbReference type="PANTHER" id="PTHR43248:SF29">
    <property type="entry name" value="TRIPEPTIDYL AMINOPEPTIDASE"/>
    <property type="match status" value="1"/>
</dbReference>
<dbReference type="Gene3D" id="3.40.50.1820">
    <property type="entry name" value="alpha/beta hydrolase"/>
    <property type="match status" value="1"/>
</dbReference>
<proteinExistence type="inferred from homology"/>
<feature type="signal peptide" evidence="5">
    <location>
        <begin position="1"/>
        <end position="23"/>
    </location>
</feature>
<dbReference type="SUPFAM" id="SSF53474">
    <property type="entry name" value="alpha/beta-Hydrolases"/>
    <property type="match status" value="1"/>
</dbReference>
<dbReference type="AlphaFoldDB" id="A0A4V2YB72"/>
<dbReference type="OrthoDB" id="4006962at2"/>
<comment type="caution">
    <text evidence="7">The sequence shown here is derived from an EMBL/GenBank/DDBJ whole genome shotgun (WGS) entry which is preliminary data.</text>
</comment>
<dbReference type="InterPro" id="IPR029058">
    <property type="entry name" value="AB_hydrolase_fold"/>
</dbReference>
<evidence type="ECO:0000259" key="6">
    <source>
        <dbReference type="Pfam" id="PF08386"/>
    </source>
</evidence>
<dbReference type="InterPro" id="IPR013595">
    <property type="entry name" value="Pept_S33_TAP-like_C"/>
</dbReference>
<keyword evidence="3 7" id="KW-0378">Hydrolase</keyword>
<gene>
    <name evidence="7" type="ORF">E1181_12110</name>
</gene>
<evidence type="ECO:0000256" key="1">
    <source>
        <dbReference type="ARBA" id="ARBA00010088"/>
    </source>
</evidence>
<evidence type="ECO:0000313" key="7">
    <source>
        <dbReference type="EMBL" id="TDD06486.1"/>
    </source>
</evidence>
<evidence type="ECO:0000256" key="3">
    <source>
        <dbReference type="ARBA" id="ARBA00022801"/>
    </source>
</evidence>
<reference evidence="7 8" key="1">
    <citation type="submission" date="2019-03" db="EMBL/GenBank/DDBJ databases">
        <title>Draft genome sequences of novel Actinobacteria.</title>
        <authorList>
            <person name="Sahin N."/>
            <person name="Ay H."/>
            <person name="Saygin H."/>
        </authorList>
    </citation>
    <scope>NUCLEOTIDE SEQUENCE [LARGE SCALE GENOMIC DNA]</scope>
    <source>
        <strain evidence="7 8">16K309</strain>
    </source>
</reference>
<name>A0A4V2YB72_9PSEU</name>
<feature type="region of interest" description="Disordered" evidence="4">
    <location>
        <begin position="474"/>
        <end position="493"/>
    </location>
</feature>
<dbReference type="Proteomes" id="UP000295674">
    <property type="component" value="Unassembled WGS sequence"/>
</dbReference>
<dbReference type="GO" id="GO:0016787">
    <property type="term" value="F:hydrolase activity"/>
    <property type="evidence" value="ECO:0007669"/>
    <property type="project" value="UniProtKB-KW"/>
</dbReference>
<dbReference type="PANTHER" id="PTHR43248">
    <property type="entry name" value="2-SUCCINYL-6-HYDROXY-2,4-CYCLOHEXADIENE-1-CARBOXYLATE SYNTHASE"/>
    <property type="match status" value="1"/>
</dbReference>
<dbReference type="Pfam" id="PF08386">
    <property type="entry name" value="Abhydrolase_4"/>
    <property type="match status" value="1"/>
</dbReference>
<evidence type="ECO:0000313" key="8">
    <source>
        <dbReference type="Proteomes" id="UP000295674"/>
    </source>
</evidence>